<reference evidence="2" key="1">
    <citation type="journal article" date="2022" name="bioRxiv">
        <title>Sequencing and chromosome-scale assembly of the giantPleurodeles waltlgenome.</title>
        <authorList>
            <person name="Brown T."/>
            <person name="Elewa A."/>
            <person name="Iarovenko S."/>
            <person name="Subramanian E."/>
            <person name="Araus A.J."/>
            <person name="Petzold A."/>
            <person name="Susuki M."/>
            <person name="Suzuki K.-i.T."/>
            <person name="Hayashi T."/>
            <person name="Toyoda A."/>
            <person name="Oliveira C."/>
            <person name="Osipova E."/>
            <person name="Leigh N.D."/>
            <person name="Simon A."/>
            <person name="Yun M.H."/>
        </authorList>
    </citation>
    <scope>NUCLEOTIDE SEQUENCE</scope>
    <source>
        <strain evidence="2">20211129_DDA</strain>
        <tissue evidence="2">Liver</tissue>
    </source>
</reference>
<dbReference type="AlphaFoldDB" id="A0AAV7MQX2"/>
<comment type="caution">
    <text evidence="2">The sequence shown here is derived from an EMBL/GenBank/DDBJ whole genome shotgun (WGS) entry which is preliminary data.</text>
</comment>
<proteinExistence type="predicted"/>
<evidence type="ECO:0000256" key="1">
    <source>
        <dbReference type="SAM" id="MobiDB-lite"/>
    </source>
</evidence>
<name>A0AAV7MQX2_PLEWA</name>
<dbReference type="EMBL" id="JANPWB010000013">
    <property type="protein sequence ID" value="KAJ1106155.1"/>
    <property type="molecule type" value="Genomic_DNA"/>
</dbReference>
<protein>
    <submittedName>
        <fullName evidence="2">Uncharacterized protein</fullName>
    </submittedName>
</protein>
<accession>A0AAV7MQX2</accession>
<feature type="compositionally biased region" description="Basic and acidic residues" evidence="1">
    <location>
        <begin position="50"/>
        <end position="64"/>
    </location>
</feature>
<feature type="compositionally biased region" description="Polar residues" evidence="1">
    <location>
        <begin position="103"/>
        <end position="116"/>
    </location>
</feature>
<organism evidence="2 3">
    <name type="scientific">Pleurodeles waltl</name>
    <name type="common">Iberian ribbed newt</name>
    <dbReference type="NCBI Taxonomy" id="8319"/>
    <lineage>
        <taxon>Eukaryota</taxon>
        <taxon>Metazoa</taxon>
        <taxon>Chordata</taxon>
        <taxon>Craniata</taxon>
        <taxon>Vertebrata</taxon>
        <taxon>Euteleostomi</taxon>
        <taxon>Amphibia</taxon>
        <taxon>Batrachia</taxon>
        <taxon>Caudata</taxon>
        <taxon>Salamandroidea</taxon>
        <taxon>Salamandridae</taxon>
        <taxon>Pleurodelinae</taxon>
        <taxon>Pleurodeles</taxon>
    </lineage>
</organism>
<keyword evidence="3" id="KW-1185">Reference proteome</keyword>
<feature type="region of interest" description="Disordered" evidence="1">
    <location>
        <begin position="7"/>
        <end position="116"/>
    </location>
</feature>
<feature type="compositionally biased region" description="Polar residues" evidence="1">
    <location>
        <begin position="8"/>
        <end position="21"/>
    </location>
</feature>
<sequence>MCCRCRIQSRTGGRSNQSPWTSGVKEAAATSLRARECRKGKQAVGGESEESGRSRSTEERRRTADMAIGGEPGRERRREPAGMYPGGIRNTDSDAGGAREASSYASGEAWQSQVHP</sequence>
<gene>
    <name evidence="2" type="ORF">NDU88_003558</name>
</gene>
<evidence type="ECO:0000313" key="3">
    <source>
        <dbReference type="Proteomes" id="UP001066276"/>
    </source>
</evidence>
<evidence type="ECO:0000313" key="2">
    <source>
        <dbReference type="EMBL" id="KAJ1106155.1"/>
    </source>
</evidence>
<dbReference type="Proteomes" id="UP001066276">
    <property type="component" value="Chromosome 9"/>
</dbReference>